<evidence type="ECO:0000256" key="4">
    <source>
        <dbReference type="ARBA" id="ARBA00022679"/>
    </source>
</evidence>
<dbReference type="NCBIfam" id="TIGR04265">
    <property type="entry name" value="bac_cardiolipin"/>
    <property type="match status" value="1"/>
</dbReference>
<keyword evidence="7 12" id="KW-1133">Transmembrane helix</keyword>
<feature type="transmembrane region" description="Helical" evidence="12">
    <location>
        <begin position="39"/>
        <end position="58"/>
    </location>
</feature>
<feature type="transmembrane region" description="Helical" evidence="12">
    <location>
        <begin position="6"/>
        <end position="27"/>
    </location>
</feature>
<feature type="domain" description="PLD phosphodiesterase" evidence="14">
    <location>
        <begin position="394"/>
        <end position="421"/>
    </location>
</feature>
<dbReference type="InterPro" id="IPR027379">
    <property type="entry name" value="CLS_N"/>
</dbReference>
<comment type="catalytic activity">
    <reaction evidence="12">
        <text>2 a 1,2-diacyl-sn-glycero-3-phospho-(1'-sn-glycerol) = a cardiolipin + glycerol</text>
        <dbReference type="Rhea" id="RHEA:31451"/>
        <dbReference type="ChEBI" id="CHEBI:17754"/>
        <dbReference type="ChEBI" id="CHEBI:62237"/>
        <dbReference type="ChEBI" id="CHEBI:64716"/>
    </reaction>
</comment>
<evidence type="ECO:0000256" key="6">
    <source>
        <dbReference type="ARBA" id="ARBA00022737"/>
    </source>
</evidence>
<dbReference type="Pfam" id="PF13396">
    <property type="entry name" value="PLDc_N"/>
    <property type="match status" value="1"/>
</dbReference>
<dbReference type="SMART" id="SM00155">
    <property type="entry name" value="PLDc"/>
    <property type="match status" value="2"/>
</dbReference>
<dbReference type="InterPro" id="IPR022924">
    <property type="entry name" value="Cardiolipin_synthase"/>
</dbReference>
<keyword evidence="10 12" id="KW-0594">Phospholipid biosynthesis</keyword>
<reference evidence="15" key="2">
    <citation type="submission" date="2021-04" db="EMBL/GenBank/DDBJ databases">
        <authorList>
            <person name="Gilroy R."/>
        </authorList>
    </citation>
    <scope>NUCLEOTIDE SEQUENCE</scope>
    <source>
        <strain evidence="15">ChiBcec15-1070</strain>
    </source>
</reference>
<dbReference type="InterPro" id="IPR030874">
    <property type="entry name" value="Cardiolipin_synth_Firmi"/>
</dbReference>
<feature type="active site" evidence="12">
    <location>
        <position position="224"/>
    </location>
</feature>
<gene>
    <name evidence="15" type="primary">cls</name>
    <name evidence="15" type="ORF">H9888_01680</name>
</gene>
<dbReference type="PANTHER" id="PTHR21248:SF22">
    <property type="entry name" value="PHOSPHOLIPASE D"/>
    <property type="match status" value="1"/>
</dbReference>
<dbReference type="GO" id="GO:0008808">
    <property type="term" value="F:cardiolipin synthase activity"/>
    <property type="evidence" value="ECO:0007669"/>
    <property type="project" value="UniProtKB-UniRule"/>
</dbReference>
<dbReference type="SUPFAM" id="SSF56024">
    <property type="entry name" value="Phospholipase D/nuclease"/>
    <property type="match status" value="2"/>
</dbReference>
<keyword evidence="2 12" id="KW-1003">Cell membrane</keyword>
<dbReference type="PROSITE" id="PS50035">
    <property type="entry name" value="PLD"/>
    <property type="match status" value="2"/>
</dbReference>
<dbReference type="FunFam" id="3.30.870.10:FF:000014">
    <property type="entry name" value="Cardiolipin synthase"/>
    <property type="match status" value="1"/>
</dbReference>
<comment type="similarity">
    <text evidence="12">Belongs to the phospholipase D family. Cardiolipin synthase subfamily.</text>
</comment>
<dbReference type="GO" id="GO:0032049">
    <property type="term" value="P:cardiolipin biosynthetic process"/>
    <property type="evidence" value="ECO:0007669"/>
    <property type="project" value="UniProtKB-UniRule"/>
</dbReference>
<feature type="active site" evidence="12">
    <location>
        <position position="401"/>
    </location>
</feature>
<evidence type="ECO:0000256" key="7">
    <source>
        <dbReference type="ARBA" id="ARBA00022989"/>
    </source>
</evidence>
<feature type="active site" evidence="12">
    <location>
        <position position="222"/>
    </location>
</feature>
<evidence type="ECO:0000256" key="11">
    <source>
        <dbReference type="ARBA" id="ARBA00023264"/>
    </source>
</evidence>
<dbReference type="EC" id="2.7.8.-" evidence="12 13"/>
<comment type="subcellular location">
    <subcellularLocation>
        <location evidence="1 12">Cell membrane</location>
        <topology evidence="1 12">Multi-pass membrane protein</topology>
    </subcellularLocation>
</comment>
<feature type="active site" evidence="12">
    <location>
        <position position="406"/>
    </location>
</feature>
<comment type="function">
    <text evidence="12">Catalyzes the reversible phosphatidyl group transfer from one phosphatidylglycerol molecule to another to form cardiolipin (CL) (diphosphatidylglycerol) and glycerol.</text>
</comment>
<evidence type="ECO:0000256" key="8">
    <source>
        <dbReference type="ARBA" id="ARBA00023098"/>
    </source>
</evidence>
<evidence type="ECO:0000313" key="16">
    <source>
        <dbReference type="Proteomes" id="UP000823926"/>
    </source>
</evidence>
<evidence type="ECO:0000256" key="9">
    <source>
        <dbReference type="ARBA" id="ARBA00023136"/>
    </source>
</evidence>
<evidence type="ECO:0000256" key="1">
    <source>
        <dbReference type="ARBA" id="ARBA00004651"/>
    </source>
</evidence>
<keyword evidence="9 12" id="KW-0472">Membrane</keyword>
<dbReference type="PANTHER" id="PTHR21248">
    <property type="entry name" value="CARDIOLIPIN SYNTHASE"/>
    <property type="match status" value="1"/>
</dbReference>
<feature type="active site" evidence="12">
    <location>
        <position position="229"/>
    </location>
</feature>
<reference evidence="15" key="1">
    <citation type="journal article" date="2021" name="PeerJ">
        <title>Extensive microbial diversity within the chicken gut microbiome revealed by metagenomics and culture.</title>
        <authorList>
            <person name="Gilroy R."/>
            <person name="Ravi A."/>
            <person name="Getino M."/>
            <person name="Pursley I."/>
            <person name="Horton D.L."/>
            <person name="Alikhan N.F."/>
            <person name="Baker D."/>
            <person name="Gharbi K."/>
            <person name="Hall N."/>
            <person name="Watson M."/>
            <person name="Adriaenssens E.M."/>
            <person name="Foster-Nyarko E."/>
            <person name="Jarju S."/>
            <person name="Secka A."/>
            <person name="Antonio M."/>
            <person name="Oren A."/>
            <person name="Chaudhuri R.R."/>
            <person name="La Ragione R."/>
            <person name="Hildebrand F."/>
            <person name="Pallen M.J."/>
        </authorList>
    </citation>
    <scope>NUCLEOTIDE SEQUENCE</scope>
    <source>
        <strain evidence="15">ChiBcec15-1070</strain>
    </source>
</reference>
<evidence type="ECO:0000256" key="13">
    <source>
        <dbReference type="NCBIfam" id="TIGR04265"/>
    </source>
</evidence>
<name>A0A9D1TXM3_9BACT</name>
<accession>A0A9D1TXM3</accession>
<dbReference type="EMBL" id="DXHL01000007">
    <property type="protein sequence ID" value="HIW10187.1"/>
    <property type="molecule type" value="Genomic_DNA"/>
</dbReference>
<dbReference type="InterPro" id="IPR001736">
    <property type="entry name" value="PLipase_D/transphosphatidylase"/>
</dbReference>
<dbReference type="Proteomes" id="UP000823926">
    <property type="component" value="Unassembled WGS sequence"/>
</dbReference>
<dbReference type="AlphaFoldDB" id="A0A9D1TXM3"/>
<evidence type="ECO:0000313" key="15">
    <source>
        <dbReference type="EMBL" id="HIW10187.1"/>
    </source>
</evidence>
<keyword evidence="8 12" id="KW-0443">Lipid metabolism</keyword>
<evidence type="ECO:0000256" key="12">
    <source>
        <dbReference type="HAMAP-Rule" id="MF_01916"/>
    </source>
</evidence>
<keyword evidence="5 12" id="KW-0812">Transmembrane</keyword>
<evidence type="ECO:0000259" key="14">
    <source>
        <dbReference type="PROSITE" id="PS50035"/>
    </source>
</evidence>
<keyword evidence="3 12" id="KW-0444">Lipid biosynthesis</keyword>
<organism evidence="15 16">
    <name type="scientific">Candidatus Rikenella faecigallinarum</name>
    <dbReference type="NCBI Taxonomy" id="2838745"/>
    <lineage>
        <taxon>Bacteria</taxon>
        <taxon>Pseudomonadati</taxon>
        <taxon>Bacteroidota</taxon>
        <taxon>Bacteroidia</taxon>
        <taxon>Bacteroidales</taxon>
        <taxon>Rikenellaceae</taxon>
        <taxon>Rikenella</taxon>
    </lineage>
</organism>
<comment type="caution">
    <text evidence="15">The sequence shown here is derived from an EMBL/GenBank/DDBJ whole genome shotgun (WGS) entry which is preliminary data.</text>
</comment>
<keyword evidence="4 12" id="KW-0808">Transferase</keyword>
<dbReference type="GO" id="GO:0005886">
    <property type="term" value="C:plasma membrane"/>
    <property type="evidence" value="ECO:0007669"/>
    <property type="project" value="UniProtKB-SubCell"/>
</dbReference>
<keyword evidence="6" id="KW-0677">Repeat</keyword>
<proteinExistence type="inferred from homology"/>
<feature type="domain" description="PLD phosphodiesterase" evidence="14">
    <location>
        <begin position="217"/>
        <end position="244"/>
    </location>
</feature>
<sequence length="481" mass="55634">MDIWSIVIYGLLVFYFLLVIATVFTVLHERRDPVRALSWIAVVVLLPFIGLGLFVFFGQDYRKQKIFNRKEIKDLKQFELLSYKQLREIDNFSNPEVTDNREIITLLLNNSKSLLTTNNRLEVLNDGEQTFTSLIEALRQARSFIHLEYYIFENDTLGGEIAEILKEKARAGVEVRFIYDDVGSWNLKRSFIRSLREAGVQVHCFMPVVFPWLTSKINYRNHRKIVVIDGEVGYTGGLNIADRYLHGTKYGPWRDTHLKIEGTAVHMLQLTFLTDWYFATGIQLQDKEKYLAVRDNVVGNTAVQIATSGPDSDWATIMQAYFAAITKAVDHIYISTPYFMPGESLLTALKVAALSGVDVRIMLPSRSDSKIVYWASRSYITELLEARIKVYLYTEGFNHSKIMTIDSHFSSIGTANMDNRSFEDNFEVTALMYDREVTDRIELRFLHDLEGCERLTRRRWANRSRVELFKESVARLFSPLL</sequence>
<protein>
    <recommendedName>
        <fullName evidence="12 13">Cardiolipin synthase</fullName>
        <shortName evidence="12">CL synthase</shortName>
        <ecNumber evidence="12 13">2.7.8.-</ecNumber>
    </recommendedName>
</protein>
<dbReference type="HAMAP" id="MF_01916">
    <property type="entry name" value="Cardiolipin_synth_Cls"/>
    <property type="match status" value="1"/>
</dbReference>
<evidence type="ECO:0000256" key="10">
    <source>
        <dbReference type="ARBA" id="ARBA00023209"/>
    </source>
</evidence>
<dbReference type="Pfam" id="PF13091">
    <property type="entry name" value="PLDc_2"/>
    <property type="match status" value="2"/>
</dbReference>
<evidence type="ECO:0000256" key="5">
    <source>
        <dbReference type="ARBA" id="ARBA00022692"/>
    </source>
</evidence>
<dbReference type="InterPro" id="IPR025202">
    <property type="entry name" value="PLD-like_dom"/>
</dbReference>
<dbReference type="Gene3D" id="3.30.870.10">
    <property type="entry name" value="Endonuclease Chain A"/>
    <property type="match status" value="2"/>
</dbReference>
<feature type="active site" evidence="12">
    <location>
        <position position="399"/>
    </location>
</feature>
<evidence type="ECO:0000256" key="3">
    <source>
        <dbReference type="ARBA" id="ARBA00022516"/>
    </source>
</evidence>
<dbReference type="CDD" id="cd09112">
    <property type="entry name" value="PLDc_CLS_2"/>
    <property type="match status" value="1"/>
</dbReference>
<keyword evidence="11 12" id="KW-1208">Phospholipid metabolism</keyword>
<evidence type="ECO:0000256" key="2">
    <source>
        <dbReference type="ARBA" id="ARBA00022475"/>
    </source>
</evidence>
<dbReference type="CDD" id="cd09110">
    <property type="entry name" value="PLDc_CLS_1"/>
    <property type="match status" value="1"/>
</dbReference>